<name>A0A124L7T7_9BURK</name>
<organism evidence="1 2">
    <name type="scientific">Burkholderia ubonensis</name>
    <dbReference type="NCBI Taxonomy" id="101571"/>
    <lineage>
        <taxon>Bacteria</taxon>
        <taxon>Pseudomonadati</taxon>
        <taxon>Pseudomonadota</taxon>
        <taxon>Betaproteobacteria</taxon>
        <taxon>Burkholderiales</taxon>
        <taxon>Burkholderiaceae</taxon>
        <taxon>Burkholderia</taxon>
        <taxon>Burkholderia cepacia complex</taxon>
    </lineage>
</organism>
<reference evidence="1 2" key="1">
    <citation type="submission" date="2015-11" db="EMBL/GenBank/DDBJ databases">
        <title>Expanding the genomic diversity of Burkholderia species for the development of highly accurate diagnostics.</title>
        <authorList>
            <person name="Sahl J."/>
            <person name="Keim P."/>
            <person name="Wagner D."/>
        </authorList>
    </citation>
    <scope>NUCLEOTIDE SEQUENCE [LARGE SCALE GENOMIC DNA]</scope>
    <source>
        <strain evidence="1 2">RF32-BP4</strain>
    </source>
</reference>
<comment type="caution">
    <text evidence="1">The sequence shown here is derived from an EMBL/GenBank/DDBJ whole genome shotgun (WGS) entry which is preliminary data.</text>
</comment>
<dbReference type="Proteomes" id="UP000065521">
    <property type="component" value="Unassembled WGS sequence"/>
</dbReference>
<gene>
    <name evidence="1" type="ORF">WI38_31985</name>
</gene>
<dbReference type="EMBL" id="LOTN01000071">
    <property type="protein sequence ID" value="KUZ82036.1"/>
    <property type="molecule type" value="Genomic_DNA"/>
</dbReference>
<accession>A0A124L7T7</accession>
<evidence type="ECO:0000313" key="2">
    <source>
        <dbReference type="Proteomes" id="UP000065521"/>
    </source>
</evidence>
<evidence type="ECO:0000313" key="1">
    <source>
        <dbReference type="EMBL" id="KUZ82036.1"/>
    </source>
</evidence>
<dbReference type="AlphaFoldDB" id="A0A124L7T7"/>
<sequence length="61" mass="6718">MSTLTEATVEPEKNVPRVIVGIARIGGIISAGGRHCKVRIEKLARKCVLVFRSEIPNMSER</sequence>
<proteinExistence type="predicted"/>
<protein>
    <submittedName>
        <fullName evidence="1">Uncharacterized protein</fullName>
    </submittedName>
</protein>